<protein>
    <submittedName>
        <fullName evidence="10">High-affinity branched-chain amino acid transport system permease protein LivH</fullName>
    </submittedName>
</protein>
<dbReference type="GO" id="GO:0006865">
    <property type="term" value="P:amino acid transport"/>
    <property type="evidence" value="ECO:0007669"/>
    <property type="project" value="UniProtKB-KW"/>
</dbReference>
<feature type="transmembrane region" description="Helical" evidence="9">
    <location>
        <begin position="40"/>
        <end position="59"/>
    </location>
</feature>
<feature type="transmembrane region" description="Helical" evidence="9">
    <location>
        <begin position="225"/>
        <end position="251"/>
    </location>
</feature>
<comment type="subcellular location">
    <subcellularLocation>
        <location evidence="1">Cell membrane</location>
        <topology evidence="1">Multi-pass membrane protein</topology>
    </subcellularLocation>
</comment>
<dbReference type="PANTHER" id="PTHR11795">
    <property type="entry name" value="BRANCHED-CHAIN AMINO ACID TRANSPORT SYSTEM PERMEASE PROTEIN LIVH"/>
    <property type="match status" value="1"/>
</dbReference>
<dbReference type="GO" id="GO:0005886">
    <property type="term" value="C:plasma membrane"/>
    <property type="evidence" value="ECO:0007669"/>
    <property type="project" value="UniProtKB-SubCell"/>
</dbReference>
<dbReference type="InterPro" id="IPR052157">
    <property type="entry name" value="BCAA_transport_permease"/>
</dbReference>
<feature type="transmembrane region" description="Helical" evidence="9">
    <location>
        <begin position="258"/>
        <end position="279"/>
    </location>
</feature>
<reference evidence="10 11" key="1">
    <citation type="submission" date="2017-03" db="EMBL/GenBank/DDBJ databases">
        <authorList>
            <person name="Afonso C.L."/>
            <person name="Miller P.J."/>
            <person name="Scott M.A."/>
            <person name="Spackman E."/>
            <person name="Goraichik I."/>
            <person name="Dimitrov K.M."/>
            <person name="Suarez D.L."/>
            <person name="Swayne D.E."/>
        </authorList>
    </citation>
    <scope>NUCLEOTIDE SEQUENCE [LARGE SCALE GENOMIC DNA]</scope>
    <source>
        <strain evidence="10 11">CECT 7691</strain>
    </source>
</reference>
<dbReference type="InterPro" id="IPR001851">
    <property type="entry name" value="ABC_transp_permease"/>
</dbReference>
<evidence type="ECO:0000256" key="1">
    <source>
        <dbReference type="ARBA" id="ARBA00004651"/>
    </source>
</evidence>
<accession>A0A1Y5R6U7</accession>
<evidence type="ECO:0000256" key="9">
    <source>
        <dbReference type="SAM" id="Phobius"/>
    </source>
</evidence>
<evidence type="ECO:0000313" key="11">
    <source>
        <dbReference type="Proteomes" id="UP000193200"/>
    </source>
</evidence>
<evidence type="ECO:0000256" key="7">
    <source>
        <dbReference type="ARBA" id="ARBA00023136"/>
    </source>
</evidence>
<dbReference type="CDD" id="cd06582">
    <property type="entry name" value="TM_PBP1_LivH_like"/>
    <property type="match status" value="1"/>
</dbReference>
<dbReference type="OrthoDB" id="9778908at2"/>
<evidence type="ECO:0000256" key="8">
    <source>
        <dbReference type="ARBA" id="ARBA00037998"/>
    </source>
</evidence>
<sequence length="291" mass="30251">MTWELAANVVTGGLLIGLVYALMALGLSVIFGVTRIVNFAHGEMTVLAMFAAVILFRQFGLDPILMSPIVAAGLFALGYGLQRYLVAPFVTRPEHEQFILLLAVAFALTNGMLIVFGPEAQGILTDYSFDSYEIGPLIVDKTKAIAGLISLVVAALLLGFFRYSATGRAIRACADNLIGAGVVGLNVPYLYALTFAIGAATVGVAGCLLSIIMDATPVLGPELTLLAFIIVIVGGLGSMTGALLGGVLIGVSEALAGLLFTPSLKSMLSFGLLILVLVVRPQGLFGKSGAR</sequence>
<keyword evidence="5" id="KW-0029">Amino-acid transport</keyword>
<keyword evidence="6 9" id="KW-1133">Transmembrane helix</keyword>
<comment type="similarity">
    <text evidence="8">Belongs to the binding-protein-dependent transport system permease family. LivHM subfamily.</text>
</comment>
<gene>
    <name evidence="10" type="primary">livH_1</name>
    <name evidence="10" type="ORF">OCH7691_00048</name>
</gene>
<keyword evidence="2" id="KW-0813">Transport</keyword>
<evidence type="ECO:0000256" key="5">
    <source>
        <dbReference type="ARBA" id="ARBA00022970"/>
    </source>
</evidence>
<feature type="transmembrane region" description="Helical" evidence="9">
    <location>
        <begin position="12"/>
        <end position="33"/>
    </location>
</feature>
<dbReference type="GO" id="GO:0022857">
    <property type="term" value="F:transmembrane transporter activity"/>
    <property type="evidence" value="ECO:0007669"/>
    <property type="project" value="InterPro"/>
</dbReference>
<dbReference type="Proteomes" id="UP000193200">
    <property type="component" value="Unassembled WGS sequence"/>
</dbReference>
<organism evidence="10 11">
    <name type="scientific">Oceanibacterium hippocampi</name>
    <dbReference type="NCBI Taxonomy" id="745714"/>
    <lineage>
        <taxon>Bacteria</taxon>
        <taxon>Pseudomonadati</taxon>
        <taxon>Pseudomonadota</taxon>
        <taxon>Alphaproteobacteria</taxon>
        <taxon>Sneathiellales</taxon>
        <taxon>Sneathiellaceae</taxon>
        <taxon>Oceanibacterium</taxon>
    </lineage>
</organism>
<feature type="transmembrane region" description="Helical" evidence="9">
    <location>
        <begin position="189"/>
        <end position="213"/>
    </location>
</feature>
<dbReference type="InParanoid" id="A0A1Y5R6U7"/>
<evidence type="ECO:0000256" key="6">
    <source>
        <dbReference type="ARBA" id="ARBA00022989"/>
    </source>
</evidence>
<dbReference type="AlphaFoldDB" id="A0A1Y5R6U7"/>
<evidence type="ECO:0000256" key="3">
    <source>
        <dbReference type="ARBA" id="ARBA00022475"/>
    </source>
</evidence>
<proteinExistence type="inferred from homology"/>
<keyword evidence="4 9" id="KW-0812">Transmembrane</keyword>
<dbReference type="EMBL" id="FWFR01000001">
    <property type="protein sequence ID" value="SLN10526.1"/>
    <property type="molecule type" value="Genomic_DNA"/>
</dbReference>
<feature type="transmembrane region" description="Helical" evidence="9">
    <location>
        <begin position="98"/>
        <end position="117"/>
    </location>
</feature>
<evidence type="ECO:0000313" key="10">
    <source>
        <dbReference type="EMBL" id="SLN10526.1"/>
    </source>
</evidence>
<keyword evidence="3" id="KW-1003">Cell membrane</keyword>
<dbReference type="PANTHER" id="PTHR11795:SF445">
    <property type="entry name" value="AMINO ACID ABC TRANSPORTER PERMEASE PROTEIN"/>
    <property type="match status" value="1"/>
</dbReference>
<feature type="transmembrane region" description="Helical" evidence="9">
    <location>
        <begin position="144"/>
        <end position="161"/>
    </location>
</feature>
<evidence type="ECO:0000256" key="2">
    <source>
        <dbReference type="ARBA" id="ARBA00022448"/>
    </source>
</evidence>
<feature type="transmembrane region" description="Helical" evidence="9">
    <location>
        <begin position="65"/>
        <end position="86"/>
    </location>
</feature>
<name>A0A1Y5R6U7_9PROT</name>
<keyword evidence="7 9" id="KW-0472">Membrane</keyword>
<dbReference type="Pfam" id="PF02653">
    <property type="entry name" value="BPD_transp_2"/>
    <property type="match status" value="1"/>
</dbReference>
<dbReference type="RefSeq" id="WP_085881427.1">
    <property type="nucleotide sequence ID" value="NZ_FWFR01000001.1"/>
</dbReference>
<evidence type="ECO:0000256" key="4">
    <source>
        <dbReference type="ARBA" id="ARBA00022692"/>
    </source>
</evidence>
<keyword evidence="11" id="KW-1185">Reference proteome</keyword>